<evidence type="ECO:0000313" key="1">
    <source>
        <dbReference type="EMBL" id="QWG01006.1"/>
    </source>
</evidence>
<keyword evidence="2" id="KW-1185">Reference proteome</keyword>
<protein>
    <recommendedName>
        <fullName evidence="3">Lipoprotein</fullName>
    </recommendedName>
</protein>
<dbReference type="Proteomes" id="UP000678679">
    <property type="component" value="Chromosome 1"/>
</dbReference>
<dbReference type="KEGG" id="fya:KMW28_15245"/>
<proteinExistence type="predicted"/>
<evidence type="ECO:0000313" key="2">
    <source>
        <dbReference type="Proteomes" id="UP000678679"/>
    </source>
</evidence>
<evidence type="ECO:0008006" key="3">
    <source>
        <dbReference type="Google" id="ProtNLM"/>
    </source>
</evidence>
<dbReference type="EMBL" id="CP076132">
    <property type="protein sequence ID" value="QWG01006.1"/>
    <property type="molecule type" value="Genomic_DNA"/>
</dbReference>
<dbReference type="AlphaFoldDB" id="A0AAX1N0H9"/>
<dbReference type="RefSeq" id="WP_169662589.1">
    <property type="nucleotide sequence ID" value="NZ_CP076132.1"/>
</dbReference>
<name>A0AAX1N0H9_9BACT</name>
<sequence length="156" mass="18388">MRRTFILLFLVVLFCSCSENEEVDTTLHFESSKGVNEVEMTDSLDEKIIEFTKVADIGKGVIRRPQGSVWPERIILRLPFTRLEGFKGYTDLDKTHLFERFYSSGRTQNQYISTYKDILVKKIAKPSDYTEVELPKEMFDENPRVVYIEWVNVYRN</sequence>
<dbReference type="PROSITE" id="PS51257">
    <property type="entry name" value="PROKAR_LIPOPROTEIN"/>
    <property type="match status" value="1"/>
</dbReference>
<gene>
    <name evidence="1" type="ORF">KMW28_15245</name>
</gene>
<accession>A0AAX1N0H9</accession>
<reference evidence="1 2" key="1">
    <citation type="submission" date="2021-05" db="EMBL/GenBank/DDBJ databases">
        <title>Comparative genomic studies on the polysaccharide-degrading batcterial strains of the Flammeovirga genus.</title>
        <authorList>
            <person name="Zewei F."/>
            <person name="Zheng Z."/>
            <person name="Yu L."/>
            <person name="Ruyue G."/>
            <person name="Yanhong M."/>
            <person name="Yuanyuan C."/>
            <person name="Jingyan G."/>
            <person name="Wenjun H."/>
        </authorList>
    </citation>
    <scope>NUCLEOTIDE SEQUENCE [LARGE SCALE GENOMIC DNA]</scope>
    <source>
        <strain evidence="1 2">NBRC:100898</strain>
    </source>
</reference>
<organism evidence="1 2">
    <name type="scientific">Flammeovirga yaeyamensis</name>
    <dbReference type="NCBI Taxonomy" id="367791"/>
    <lineage>
        <taxon>Bacteria</taxon>
        <taxon>Pseudomonadati</taxon>
        <taxon>Bacteroidota</taxon>
        <taxon>Cytophagia</taxon>
        <taxon>Cytophagales</taxon>
        <taxon>Flammeovirgaceae</taxon>
        <taxon>Flammeovirga</taxon>
    </lineage>
</organism>